<dbReference type="Gene3D" id="3.30.70.890">
    <property type="entry name" value="GHMP kinase, C-terminal domain"/>
    <property type="match status" value="1"/>
</dbReference>
<evidence type="ECO:0000256" key="9">
    <source>
        <dbReference type="ARBA" id="ARBA00032554"/>
    </source>
</evidence>
<keyword evidence="8 10" id="KW-0414">Isoprene biosynthesis</keyword>
<dbReference type="AlphaFoldDB" id="A0A255XL28"/>
<dbReference type="GO" id="GO:0016114">
    <property type="term" value="P:terpenoid biosynthetic process"/>
    <property type="evidence" value="ECO:0007669"/>
    <property type="project" value="UniProtKB-UniRule"/>
</dbReference>
<keyword evidence="14" id="KW-1185">Reference proteome</keyword>
<dbReference type="GO" id="GO:0005524">
    <property type="term" value="F:ATP binding"/>
    <property type="evidence" value="ECO:0007669"/>
    <property type="project" value="UniProtKB-UniRule"/>
</dbReference>
<dbReference type="PIRSF" id="PIRSF010376">
    <property type="entry name" value="IspE"/>
    <property type="match status" value="1"/>
</dbReference>
<feature type="domain" description="GHMP kinase C-terminal" evidence="12">
    <location>
        <begin position="221"/>
        <end position="275"/>
    </location>
</feature>
<dbReference type="OrthoDB" id="9809438at2"/>
<proteinExistence type="inferred from homology"/>
<dbReference type="PANTHER" id="PTHR43527:SF2">
    <property type="entry name" value="4-DIPHOSPHOCYTIDYL-2-C-METHYL-D-ERYTHRITOL KINASE, CHLOROPLASTIC"/>
    <property type="match status" value="1"/>
</dbReference>
<evidence type="ECO:0000259" key="12">
    <source>
        <dbReference type="Pfam" id="PF08544"/>
    </source>
</evidence>
<dbReference type="GO" id="GO:0050515">
    <property type="term" value="F:4-(cytidine 5'-diphospho)-2-C-methyl-D-erythritol kinase activity"/>
    <property type="evidence" value="ECO:0007669"/>
    <property type="project" value="UniProtKB-UniRule"/>
</dbReference>
<comment type="catalytic activity">
    <reaction evidence="10">
        <text>4-CDP-2-C-methyl-D-erythritol + ATP = 4-CDP-2-C-methyl-D-erythritol 2-phosphate + ADP + H(+)</text>
        <dbReference type="Rhea" id="RHEA:18437"/>
        <dbReference type="ChEBI" id="CHEBI:15378"/>
        <dbReference type="ChEBI" id="CHEBI:30616"/>
        <dbReference type="ChEBI" id="CHEBI:57823"/>
        <dbReference type="ChEBI" id="CHEBI:57919"/>
        <dbReference type="ChEBI" id="CHEBI:456216"/>
        <dbReference type="EC" id="2.7.1.148"/>
    </reaction>
</comment>
<name>A0A255XL28_9PROT</name>
<dbReference type="NCBIfam" id="TIGR00154">
    <property type="entry name" value="ispE"/>
    <property type="match status" value="1"/>
</dbReference>
<feature type="domain" description="GHMP kinase N-terminal" evidence="11">
    <location>
        <begin position="70"/>
        <end position="148"/>
    </location>
</feature>
<evidence type="ECO:0000256" key="10">
    <source>
        <dbReference type="HAMAP-Rule" id="MF_00061"/>
    </source>
</evidence>
<dbReference type="GO" id="GO:0019288">
    <property type="term" value="P:isopentenyl diphosphate biosynthetic process, methylerythritol 4-phosphate pathway"/>
    <property type="evidence" value="ECO:0007669"/>
    <property type="project" value="UniProtKB-UniRule"/>
</dbReference>
<dbReference type="HAMAP" id="MF_00061">
    <property type="entry name" value="IspE"/>
    <property type="match status" value="1"/>
</dbReference>
<keyword evidence="4 10" id="KW-0808">Transferase</keyword>
<dbReference type="InterPro" id="IPR006204">
    <property type="entry name" value="GHMP_kinase_N_dom"/>
</dbReference>
<dbReference type="Proteomes" id="UP000216361">
    <property type="component" value="Unassembled WGS sequence"/>
</dbReference>
<dbReference type="Pfam" id="PF08544">
    <property type="entry name" value="GHMP_kinases_C"/>
    <property type="match status" value="1"/>
</dbReference>
<evidence type="ECO:0000256" key="7">
    <source>
        <dbReference type="ARBA" id="ARBA00022840"/>
    </source>
</evidence>
<comment type="similarity">
    <text evidence="1 10">Belongs to the GHMP kinase family. IspE subfamily.</text>
</comment>
<feature type="active site" evidence="10">
    <location>
        <position position="11"/>
    </location>
</feature>
<evidence type="ECO:0000256" key="4">
    <source>
        <dbReference type="ARBA" id="ARBA00022679"/>
    </source>
</evidence>
<comment type="caution">
    <text evidence="13">The sequence shown here is derived from an EMBL/GenBank/DDBJ whole genome shotgun (WGS) entry which is preliminary data.</text>
</comment>
<evidence type="ECO:0000256" key="2">
    <source>
        <dbReference type="ARBA" id="ARBA00012052"/>
    </source>
</evidence>
<sequence length="287" mass="29577">MAPLTGLAPAKINLFLRVLGQRDDGYHRLDSLVGFAEIGDRLTVEAAPDLALTVSGPFAAALRATPPDQNLVLRAADALRTAAGRPDLGAALHLEKHLPIASGIGGGSADAAAALRLLVKLWGLDAESLPLAKIAARLGADVPMCLLGHSARVGGVGELLTPLRLPRVPVVLVNPGVPIETKAAFGKRIGDYSLPLVTLPDLATASAMADLVQRGGNDLLRPALAIAPVIGDVLKALRGTPQCLAAALSGSGATCFGLFPTRDARTEAAARIKTAHPDWWVAGTWLG</sequence>
<evidence type="ECO:0000256" key="8">
    <source>
        <dbReference type="ARBA" id="ARBA00023229"/>
    </source>
</evidence>
<reference evidence="13 14" key="1">
    <citation type="submission" date="2017-07" db="EMBL/GenBank/DDBJ databases">
        <title>Elstera cyanobacteriorum sp. nov., a novel bacterium isolated from cyanobacterial aggregates in a eutrophic lake.</title>
        <authorList>
            <person name="Cai H."/>
        </authorList>
    </citation>
    <scope>NUCLEOTIDE SEQUENCE [LARGE SCALE GENOMIC DNA]</scope>
    <source>
        <strain evidence="13 14">TH019</strain>
    </source>
</reference>
<feature type="active site" evidence="10">
    <location>
        <position position="141"/>
    </location>
</feature>
<organism evidence="13 14">
    <name type="scientific">Elstera cyanobacteriorum</name>
    <dbReference type="NCBI Taxonomy" id="2022747"/>
    <lineage>
        <taxon>Bacteria</taxon>
        <taxon>Pseudomonadati</taxon>
        <taxon>Pseudomonadota</taxon>
        <taxon>Alphaproteobacteria</taxon>
        <taxon>Rhodospirillales</taxon>
        <taxon>Rhodospirillaceae</taxon>
        <taxon>Elstera</taxon>
    </lineage>
</organism>
<dbReference type="SUPFAM" id="SSF55060">
    <property type="entry name" value="GHMP Kinase, C-terminal domain"/>
    <property type="match status" value="1"/>
</dbReference>
<keyword evidence="7 10" id="KW-0067">ATP-binding</keyword>
<dbReference type="UniPathway" id="UPA00056">
    <property type="reaction ID" value="UER00094"/>
</dbReference>
<dbReference type="InterPro" id="IPR036554">
    <property type="entry name" value="GHMP_kinase_C_sf"/>
</dbReference>
<evidence type="ECO:0000313" key="14">
    <source>
        <dbReference type="Proteomes" id="UP000216361"/>
    </source>
</evidence>
<comment type="function">
    <text evidence="10">Catalyzes the phosphorylation of the position 2 hydroxy group of 4-diphosphocytidyl-2C-methyl-D-erythritol.</text>
</comment>
<evidence type="ECO:0000256" key="3">
    <source>
        <dbReference type="ARBA" id="ARBA00017473"/>
    </source>
</evidence>
<dbReference type="PANTHER" id="PTHR43527">
    <property type="entry name" value="4-DIPHOSPHOCYTIDYL-2-C-METHYL-D-ERYTHRITOL KINASE, CHLOROPLASTIC"/>
    <property type="match status" value="1"/>
</dbReference>
<dbReference type="SUPFAM" id="SSF54211">
    <property type="entry name" value="Ribosomal protein S5 domain 2-like"/>
    <property type="match status" value="1"/>
</dbReference>
<accession>A0A255XL28</accession>
<dbReference type="Pfam" id="PF00288">
    <property type="entry name" value="GHMP_kinases_N"/>
    <property type="match status" value="1"/>
</dbReference>
<keyword evidence="5 10" id="KW-0547">Nucleotide-binding</keyword>
<evidence type="ECO:0000313" key="13">
    <source>
        <dbReference type="EMBL" id="OYQ17084.1"/>
    </source>
</evidence>
<feature type="binding site" evidence="10">
    <location>
        <begin position="99"/>
        <end position="109"/>
    </location>
    <ligand>
        <name>ATP</name>
        <dbReference type="ChEBI" id="CHEBI:30616"/>
    </ligand>
</feature>
<gene>
    <name evidence="10" type="primary">ispE</name>
    <name evidence="13" type="ORF">CHR90_18890</name>
</gene>
<dbReference type="InterPro" id="IPR013750">
    <property type="entry name" value="GHMP_kinase_C_dom"/>
</dbReference>
<evidence type="ECO:0000256" key="5">
    <source>
        <dbReference type="ARBA" id="ARBA00022741"/>
    </source>
</evidence>
<protein>
    <recommendedName>
        <fullName evidence="3 10">4-diphosphocytidyl-2-C-methyl-D-erythritol kinase</fullName>
        <shortName evidence="10">CMK</shortName>
        <ecNumber evidence="2 10">2.7.1.148</ecNumber>
    </recommendedName>
    <alternativeName>
        <fullName evidence="9 10">4-(cytidine-5'-diphospho)-2-C-methyl-D-erythritol kinase</fullName>
    </alternativeName>
</protein>
<evidence type="ECO:0000259" key="11">
    <source>
        <dbReference type="Pfam" id="PF00288"/>
    </source>
</evidence>
<evidence type="ECO:0000256" key="1">
    <source>
        <dbReference type="ARBA" id="ARBA00009684"/>
    </source>
</evidence>
<keyword evidence="6 10" id="KW-0418">Kinase</keyword>
<dbReference type="NCBIfam" id="NF011202">
    <property type="entry name" value="PRK14608.1"/>
    <property type="match status" value="1"/>
</dbReference>
<dbReference type="EC" id="2.7.1.148" evidence="2 10"/>
<dbReference type="InterPro" id="IPR020568">
    <property type="entry name" value="Ribosomal_Su5_D2-typ_SF"/>
</dbReference>
<dbReference type="Gene3D" id="3.30.230.10">
    <property type="match status" value="1"/>
</dbReference>
<comment type="pathway">
    <text evidence="10">Isoprenoid biosynthesis; isopentenyl diphosphate biosynthesis via DXP pathway; isopentenyl diphosphate from 1-deoxy-D-xylulose 5-phosphate: step 3/6.</text>
</comment>
<evidence type="ECO:0000256" key="6">
    <source>
        <dbReference type="ARBA" id="ARBA00022777"/>
    </source>
</evidence>
<dbReference type="InterPro" id="IPR014721">
    <property type="entry name" value="Ribsml_uS5_D2-typ_fold_subgr"/>
</dbReference>
<dbReference type="InterPro" id="IPR004424">
    <property type="entry name" value="IspE"/>
</dbReference>
<dbReference type="EMBL" id="NOXS01000035">
    <property type="protein sequence ID" value="OYQ17084.1"/>
    <property type="molecule type" value="Genomic_DNA"/>
</dbReference>